<feature type="signal peptide" evidence="1">
    <location>
        <begin position="1"/>
        <end position="21"/>
    </location>
</feature>
<name>A0AAW2YUH4_9EUKA</name>
<dbReference type="EMBL" id="JAOPGA020000658">
    <property type="protein sequence ID" value="KAL0480503.1"/>
    <property type="molecule type" value="Genomic_DNA"/>
</dbReference>
<proteinExistence type="predicted"/>
<dbReference type="Proteomes" id="UP001431209">
    <property type="component" value="Unassembled WGS sequence"/>
</dbReference>
<evidence type="ECO:0000313" key="2">
    <source>
        <dbReference type="EMBL" id="KAL0480503.1"/>
    </source>
</evidence>
<dbReference type="AlphaFoldDB" id="A0AAW2YUH4"/>
<organism evidence="2 3">
    <name type="scientific">Acrasis kona</name>
    <dbReference type="NCBI Taxonomy" id="1008807"/>
    <lineage>
        <taxon>Eukaryota</taxon>
        <taxon>Discoba</taxon>
        <taxon>Heterolobosea</taxon>
        <taxon>Tetramitia</taxon>
        <taxon>Eutetramitia</taxon>
        <taxon>Acrasidae</taxon>
        <taxon>Acrasis</taxon>
    </lineage>
</organism>
<feature type="chain" id="PRO_5043722034" evidence="1">
    <location>
        <begin position="22"/>
        <end position="306"/>
    </location>
</feature>
<gene>
    <name evidence="2" type="ORF">AKO1_006753</name>
</gene>
<protein>
    <submittedName>
        <fullName evidence="2">Insoluble matrix shell protein</fullName>
    </submittedName>
</protein>
<accession>A0AAW2YUH4</accession>
<evidence type="ECO:0000256" key="1">
    <source>
        <dbReference type="SAM" id="SignalP"/>
    </source>
</evidence>
<keyword evidence="1" id="KW-0732">Signal</keyword>
<sequence>MLMSHLSLMVFLSLAVFYVAAEQKTLVVMRVFSSRKNPQWYVDGVSRDELLRIAGPLYGKEEHKCNRQGSKLGYTGFNIIDSSNDECVYVVNSVEAESYLLSTYVKFMTVKNEDPNALNSVVEHVKTVISTGVQTELVPESPVYPAANEVIRGPDHVANYSPDTWNLNLKALLNNNCYNYGTDVRTDTFAQPGRGSGRMWSGSMNCTMLLDVCTRDGLIPLKSKQCPVEEQPKIGHYVSLVIWSGVDYHWYRKDAGGYWSHKPGIGNVTDIDASHNKILNPDKADITPYKEICGYFIVVPSKITIE</sequence>
<reference evidence="2 3" key="1">
    <citation type="submission" date="2024-03" db="EMBL/GenBank/DDBJ databases">
        <title>The Acrasis kona genome and developmental transcriptomes reveal deep origins of eukaryotic multicellular pathways.</title>
        <authorList>
            <person name="Sheikh S."/>
            <person name="Fu C.-J."/>
            <person name="Brown M.W."/>
            <person name="Baldauf S.L."/>
        </authorList>
    </citation>
    <scope>NUCLEOTIDE SEQUENCE [LARGE SCALE GENOMIC DNA]</scope>
    <source>
        <strain evidence="2 3">ATCC MYA-3509</strain>
    </source>
</reference>
<keyword evidence="3" id="KW-1185">Reference proteome</keyword>
<comment type="caution">
    <text evidence="2">The sequence shown here is derived from an EMBL/GenBank/DDBJ whole genome shotgun (WGS) entry which is preliminary data.</text>
</comment>
<evidence type="ECO:0000313" key="3">
    <source>
        <dbReference type="Proteomes" id="UP001431209"/>
    </source>
</evidence>